<reference evidence="2" key="1">
    <citation type="journal article" date="2015" name="PLoS ONE">
        <title>Comprehensive Evaluation of Toxoplasma gondii VEG and Neospora caninum LIV Genomes with Tachyzoite Stage Transcriptome and Proteome Defines Novel Transcript Features.</title>
        <authorList>
            <person name="Ramaprasad A."/>
            <person name="Mourier T."/>
            <person name="Naeem R."/>
            <person name="Malas T.B."/>
            <person name="Moussa E."/>
            <person name="Panigrahi A."/>
            <person name="Vermont S.J."/>
            <person name="Otto T.D."/>
            <person name="Wastling J."/>
            <person name="Pain A."/>
        </authorList>
    </citation>
    <scope>NUCLEOTIDE SEQUENCE</scope>
    <source>
        <strain evidence="2">Liverpool</strain>
    </source>
</reference>
<feature type="compositionally biased region" description="Basic and acidic residues" evidence="1">
    <location>
        <begin position="246"/>
        <end position="263"/>
    </location>
</feature>
<feature type="compositionally biased region" description="Basic and acidic residues" evidence="1">
    <location>
        <begin position="478"/>
        <end position="511"/>
    </location>
</feature>
<feature type="region of interest" description="Disordered" evidence="1">
    <location>
        <begin position="1067"/>
        <end position="1097"/>
    </location>
</feature>
<sequence>MDEANLPAAADSGQTPVGPVPVAASGPCGDGYGAVGAPHNGPGVSGEPARGSFPSPAQGKGDTGRGVSVGAVDSVEIGRETEALRGSGRKQTRCRPALLASHTEDLNTVDASSSSPSMPASLENSGGVHTPQEGSRESPGSSGGFRGAHSHARPGTLPCEEERRFLVPLPSGLARFSHRLSSSGRIQEVKTQASLYAGADANAPSPSSADDLDRTAACFSSASCPSVAASAVGTDHASSPVADGQQRPELEGKEPGEAEERQLTARTGPTSLKRREATKCLSVGFAWARSHPWGLEVLLTEQARDRALESREKGERQIATSPRVCTKEVSLPVSPMRSGHRVSSPSCSAGDREAHKISGTPFPLRANQQNRLETSVQRGEDGKTDVLPKTFRHEQEDDRGRQGRKESKNEKGVSLPPVCCPCCLCKGTGCCDTWKAASAFSRSASSQSFPPHCFCWAQSLSVSPVDCPRTPKGGNEPEEGRQGREEAATTKQTKHEREEGDLKTKEKEQRHRDRTHLHSLVHVDATSSFSSCALKTLPFLPGVSAVFQCLPREENASWLPPCRAFGDQWEAAVNPDFCQLAPCCAATSFVSRATLEKEPGNPHPSSPSVSAHCPSQHARGTDSKQGVQETKRSSEKADSLAAEKTRASRDASVSRSLASSASSRSSPAAPSSGRTTRRVARPATVPSFSSWPCCVRRIRFFLPEHLALQDLLPSLQPSSAALGAASPLSPHLECLEKTRKAAGSDGASGGHKDAEGAGVKVHNQLLLAYVVADGRSFAGMGYVPALCTCPGKNYFRPWLLQRHRALERERQWRHSEQAQREAGHVPKTRTSARGEGAKKTPAKKGEGGERPEERGEEHETAQDSRKEDPDGAEKPVPGKHKGHAEDTKEHPHAPDQSRGLNAVGPSARPSRPLSSQAPALPSACPSCQGLLFVPYSLIEVPLVRGVESLSTLAESVAFPSKTELFSGSLRHTAVVVCTNETHERLCWRALKQANLHRSSVVFDVDARGFVPFHSGREGPETTETRETGRNTLSKEQVQLNEHLAELQHVGEEASTSSAALFVDDGEQATKAEKKGEAREKGSENAESSDNAQEGSGDLEDALASAVFAQEKTEGRERISSFSAERRPLEVTLRCVGRLGKKQREAERKVGRSEAEGASGAGKDEASGRQTAAGDGGAGGEQGVDEIESCDDDPQVGLEDAEDDRLLLLHLLATRLLAEEEGELQGEGAPSGREGAERAAREESSLHHRGGSSSVCTPSRSRAEATPTAAGTRGAAASTELPDGEEPQETQTSFREHPQHSPSHTAPSASPSLRVESTGHRRRARETHSEETGTALERAGKPGFLQERELLSLVANLLSPESAEEERRVRRRKTRRERLDAQGRRPVAGLCRAPTDSESEREDAEKREVNPTGKATKPEAGGGEKRQNLGWKSSAGTGDDRRRLGSVSSEPRAGSTSPWSSGSSPSLSPKATTGLSPRFLLSPSLASPYSRLGGREESETAEGATRREKRGLDRETRSMRESYCRRRGLIWGEEQEQELTRLENFFRNDPHISHLLLASSAVTEANGVTEKTEEDRTKRQKTRGPLPIVPPGISRQVCPPKPPLSSFSASVGEGGIRRAGGQGELETAELAHPAGSGSADGGAEPVVLLPRKSFPYAQRPAQGSAVPLPSFSVDKEGACGATHSSVWEKTEELPGGAASSVCSLAPGRGLKDACGSVSHADSGMHMSSGARRETERGHDAGRGVSFYSETGKITLLPNTRQKTEQSPMSFQHKGREQAAPLAPQSVGPFGVNTYAAAAGEERRPRGTEGEEEAKKELEQQRQQARLMRQHPNPNLRNF</sequence>
<feature type="region of interest" description="Disordered" evidence="1">
    <location>
        <begin position="1220"/>
        <end position="1518"/>
    </location>
</feature>
<feature type="compositionally biased region" description="Basic and acidic residues" evidence="1">
    <location>
        <begin position="883"/>
        <end position="895"/>
    </location>
</feature>
<feature type="region of interest" description="Disordered" evidence="1">
    <location>
        <begin position="595"/>
        <end position="681"/>
    </location>
</feature>
<feature type="compositionally biased region" description="Basic and acidic residues" evidence="1">
    <location>
        <begin position="378"/>
        <end position="411"/>
    </location>
</feature>
<feature type="compositionally biased region" description="Basic and acidic residues" evidence="1">
    <location>
        <begin position="1729"/>
        <end position="1740"/>
    </location>
</feature>
<evidence type="ECO:0000313" key="2">
    <source>
        <dbReference type="EMBL" id="CEL65150.1"/>
    </source>
</evidence>
<evidence type="ECO:0000256" key="1">
    <source>
        <dbReference type="SAM" id="MobiDB-lite"/>
    </source>
</evidence>
<organism evidence="2">
    <name type="scientific">Neospora caninum (strain Liverpool)</name>
    <dbReference type="NCBI Taxonomy" id="572307"/>
    <lineage>
        <taxon>Eukaryota</taxon>
        <taxon>Sar</taxon>
        <taxon>Alveolata</taxon>
        <taxon>Apicomplexa</taxon>
        <taxon>Conoidasida</taxon>
        <taxon>Coccidia</taxon>
        <taxon>Eucoccidiorida</taxon>
        <taxon>Eimeriorina</taxon>
        <taxon>Sarcocystidae</taxon>
        <taxon>Neospora</taxon>
    </lineage>
</organism>
<protein>
    <submittedName>
        <fullName evidence="2">Uncharacterized protein</fullName>
    </submittedName>
</protein>
<feature type="compositionally biased region" description="Low complexity" evidence="1">
    <location>
        <begin position="1263"/>
        <end position="1279"/>
    </location>
</feature>
<feature type="region of interest" description="Disordered" evidence="1">
    <location>
        <begin position="1012"/>
        <end position="1031"/>
    </location>
</feature>
<feature type="region of interest" description="Disordered" evidence="1">
    <location>
        <begin position="1143"/>
        <end position="1200"/>
    </location>
</feature>
<feature type="compositionally biased region" description="Basic and acidic residues" evidence="1">
    <location>
        <begin position="835"/>
        <end position="873"/>
    </location>
</feature>
<feature type="compositionally biased region" description="Basic and acidic residues" evidence="1">
    <location>
        <begin position="629"/>
        <end position="649"/>
    </location>
</feature>
<proteinExistence type="predicted"/>
<feature type="region of interest" description="Disordered" evidence="1">
    <location>
        <begin position="235"/>
        <end position="270"/>
    </location>
</feature>
<feature type="compositionally biased region" description="Low complexity" evidence="1">
    <location>
        <begin position="650"/>
        <end position="674"/>
    </location>
</feature>
<feature type="compositionally biased region" description="Basic and acidic residues" evidence="1">
    <location>
        <begin position="1233"/>
        <end position="1245"/>
    </location>
</feature>
<feature type="compositionally biased region" description="Polar residues" evidence="1">
    <location>
        <begin position="366"/>
        <end position="377"/>
    </location>
</feature>
<feature type="compositionally biased region" description="Basic and acidic residues" evidence="1">
    <location>
        <begin position="1014"/>
        <end position="1028"/>
    </location>
</feature>
<gene>
    <name evidence="2" type="ORF">BN1204_010090</name>
</gene>
<feature type="region of interest" description="Disordered" evidence="1">
    <location>
        <begin position="810"/>
        <end position="920"/>
    </location>
</feature>
<feature type="compositionally biased region" description="Polar residues" evidence="1">
    <location>
        <begin position="1755"/>
        <end position="1768"/>
    </location>
</feature>
<feature type="compositionally biased region" description="Acidic residues" evidence="1">
    <location>
        <begin position="1182"/>
        <end position="1200"/>
    </location>
</feature>
<feature type="compositionally biased region" description="Polar residues" evidence="1">
    <location>
        <begin position="1250"/>
        <end position="1259"/>
    </location>
</feature>
<feature type="compositionally biased region" description="Low complexity" evidence="1">
    <location>
        <begin position="16"/>
        <end position="27"/>
    </location>
</feature>
<feature type="compositionally biased region" description="Basic and acidic residues" evidence="1">
    <location>
        <begin position="1067"/>
        <end position="1083"/>
    </location>
</feature>
<feature type="compositionally biased region" description="Low complexity" evidence="1">
    <location>
        <begin position="1454"/>
        <end position="1468"/>
    </location>
</feature>
<feature type="region of interest" description="Disordered" evidence="1">
    <location>
        <begin position="1715"/>
        <end position="1837"/>
    </location>
</feature>
<feature type="compositionally biased region" description="Low complexity" evidence="1">
    <location>
        <begin position="1299"/>
        <end position="1311"/>
    </location>
</feature>
<feature type="region of interest" description="Disordered" evidence="1">
    <location>
        <begin position="1565"/>
        <end position="1604"/>
    </location>
</feature>
<feature type="compositionally biased region" description="Basic and acidic residues" evidence="1">
    <location>
        <begin position="1143"/>
        <end position="1154"/>
    </location>
</feature>
<feature type="region of interest" description="Disordered" evidence="1">
    <location>
        <begin position="1"/>
        <end position="159"/>
    </location>
</feature>
<dbReference type="EMBL" id="LN714478">
    <property type="protein sequence ID" value="CEL65150.1"/>
    <property type="molecule type" value="Genomic_DNA"/>
</dbReference>
<feature type="region of interest" description="Disordered" evidence="1">
    <location>
        <begin position="467"/>
        <end position="516"/>
    </location>
</feature>
<feature type="compositionally biased region" description="Basic and acidic residues" evidence="1">
    <location>
        <begin position="1492"/>
        <end position="1518"/>
    </location>
</feature>
<feature type="region of interest" description="Disordered" evidence="1">
    <location>
        <begin position="331"/>
        <end position="414"/>
    </location>
</feature>
<feature type="compositionally biased region" description="Basic and acidic residues" evidence="1">
    <location>
        <begin position="810"/>
        <end position="824"/>
    </location>
</feature>
<feature type="compositionally biased region" description="Low complexity" evidence="1">
    <location>
        <begin position="111"/>
        <end position="121"/>
    </location>
</feature>
<accession>A0A0F7U956</accession>
<feature type="compositionally biased region" description="Basic and acidic residues" evidence="1">
    <location>
        <begin position="1798"/>
        <end position="1818"/>
    </location>
</feature>
<feature type="compositionally biased region" description="Polar residues" evidence="1">
    <location>
        <begin position="1084"/>
        <end position="1093"/>
    </location>
</feature>
<name>A0A0F7U956_NEOCL</name>